<evidence type="ECO:0000256" key="8">
    <source>
        <dbReference type="ARBA" id="ARBA00050903"/>
    </source>
</evidence>
<reference evidence="18" key="2">
    <citation type="submission" date="2015-06" db="UniProtKB">
        <authorList>
            <consortium name="EnsemblMetazoa"/>
        </authorList>
    </citation>
    <scope>IDENTIFICATION</scope>
</reference>
<dbReference type="Proteomes" id="UP000015104">
    <property type="component" value="Unassembled WGS sequence"/>
</dbReference>
<gene>
    <name evidence="18" type="primary">107368409</name>
</gene>
<dbReference type="EnsemblMetazoa" id="tetur26g01070.1">
    <property type="protein sequence ID" value="tetur26g01070.1"/>
    <property type="gene ID" value="tetur26g01070"/>
</dbReference>
<keyword evidence="4" id="KW-0808">Transferase</keyword>
<evidence type="ECO:0000256" key="10">
    <source>
        <dbReference type="ARBA" id="ARBA00062344"/>
    </source>
</evidence>
<comment type="catalytic activity">
    <reaction evidence="8">
        <text>methylarsonous acid + S-adenosyl-L-methionine = dimethylarsinate + S-adenosyl-L-homocysteine + 2 H(+)</text>
        <dbReference type="Rhea" id="RHEA:11684"/>
        <dbReference type="ChEBI" id="CHEBI:15378"/>
        <dbReference type="ChEBI" id="CHEBI:16223"/>
        <dbReference type="ChEBI" id="CHEBI:17826"/>
        <dbReference type="ChEBI" id="CHEBI:57856"/>
        <dbReference type="ChEBI" id="CHEBI:59789"/>
    </reaction>
</comment>
<evidence type="ECO:0000256" key="14">
    <source>
        <dbReference type="ARBA" id="ARBA00083337"/>
    </source>
</evidence>
<dbReference type="Gene3D" id="3.40.50.150">
    <property type="entry name" value="Vaccinia Virus protein VP39"/>
    <property type="match status" value="1"/>
</dbReference>
<dbReference type="AlphaFoldDB" id="T1KXR2"/>
<dbReference type="NCBIfam" id="TIGR00537">
    <property type="entry name" value="hemK_rel_arch"/>
    <property type="match status" value="1"/>
</dbReference>
<accession>T1KXR2</accession>
<dbReference type="InterPro" id="IPR002052">
    <property type="entry name" value="DNA_methylase_N6_adenine_CS"/>
</dbReference>
<evidence type="ECO:0000256" key="13">
    <source>
        <dbReference type="ARBA" id="ARBA00080992"/>
    </source>
</evidence>
<dbReference type="FunFam" id="3.40.50.150:FF:000077">
    <property type="entry name" value="HemK methyltransferase family member 2"/>
    <property type="match status" value="1"/>
</dbReference>
<dbReference type="InterPro" id="IPR052190">
    <property type="entry name" value="Euk-Arch_PrmC-MTase"/>
</dbReference>
<proteinExistence type="inferred from homology"/>
<evidence type="ECO:0000256" key="9">
    <source>
        <dbReference type="ARBA" id="ARBA00053180"/>
    </source>
</evidence>
<evidence type="ECO:0000256" key="12">
    <source>
        <dbReference type="ARBA" id="ARBA00076540"/>
    </source>
</evidence>
<comment type="catalytic activity">
    <reaction evidence="7">
        <text>L-lysyl-[histone] + S-adenosyl-L-methionine = N(6)-methyl-L-lysyl-[histone] + S-adenosyl-L-homocysteine + H(+)</text>
        <dbReference type="Rhea" id="RHEA:10024"/>
        <dbReference type="Rhea" id="RHEA-COMP:9845"/>
        <dbReference type="Rhea" id="RHEA-COMP:9846"/>
        <dbReference type="ChEBI" id="CHEBI:15378"/>
        <dbReference type="ChEBI" id="CHEBI:29969"/>
        <dbReference type="ChEBI" id="CHEBI:57856"/>
        <dbReference type="ChEBI" id="CHEBI:59789"/>
        <dbReference type="ChEBI" id="CHEBI:61929"/>
    </reaction>
    <physiologicalReaction direction="left-to-right" evidence="7">
        <dbReference type="Rhea" id="RHEA:10025"/>
    </physiologicalReaction>
</comment>
<dbReference type="OMA" id="EWDDWME"/>
<protein>
    <recommendedName>
        <fullName evidence="15">Methyltransferase HEMK2</fullName>
    </recommendedName>
    <alternativeName>
        <fullName evidence="14">HemK methyltransferase family member 2</fullName>
    </alternativeName>
    <alternativeName>
        <fullName evidence="12">Lysine N-methyltransferase 9</fullName>
    </alternativeName>
    <alternativeName>
        <fullName evidence="11">Methylarsonite methyltransferase N6AMT1</fullName>
    </alternativeName>
    <alternativeName>
        <fullName evidence="16">Methyltransferase N6AMT1</fullName>
    </alternativeName>
    <alternativeName>
        <fullName evidence="13">Protein N(5)-glutamine methyltransferase</fullName>
    </alternativeName>
</protein>
<dbReference type="OrthoDB" id="406152at2759"/>
<evidence type="ECO:0000256" key="1">
    <source>
        <dbReference type="ARBA" id="ARBA00004123"/>
    </source>
</evidence>
<dbReference type="GO" id="GO:0036009">
    <property type="term" value="F:protein-glutamine N-methyltransferase activity"/>
    <property type="evidence" value="ECO:0007669"/>
    <property type="project" value="UniProtKB-ARBA"/>
</dbReference>
<comment type="similarity">
    <text evidence="2">Belongs to the eukaryotic/archaeal PrmC-related family.</text>
</comment>
<comment type="subunit">
    <text evidence="10">Heterodimer; heterodimerization with TRMT112 is required for S-adenosyl-L-methionine-binding.</text>
</comment>
<comment type="subcellular location">
    <subcellularLocation>
        <location evidence="1">Nucleus</location>
    </subcellularLocation>
</comment>
<dbReference type="STRING" id="32264.T1KXR2"/>
<dbReference type="PROSITE" id="PS00092">
    <property type="entry name" value="N6_MTASE"/>
    <property type="match status" value="1"/>
</dbReference>
<comment type="function">
    <text evidence="9">Methyltransferase that can methylate proteins and, to a lower extent, arsenic. Catalytic subunit of a heterodimer with TRMT112, which monomethylates 'Lys-12' of histone H4 (H4K12me1), a modification present at the promoters of numerous genes encoding cell cycle regulators. Catalytic subunit of a heterodimer with TRMT112, which catalyzes N5-methylation of Glu residue of proteins with a Gly-Gln-Xaa-Xaa-Xaa-Arg motif. Methylates ETF1 on 'Gln-185'; ETF1 needs to be complexed to ERF3 in its GTP-bound form to be efficiently methylated. May also play a role in the modulation of arsenic-induced toxicity by mediating the conversion of monomethylarsonous acid (3+) into the less toxic dimethylarsonic acid. It however only plays a limited role in arsenic metabolism compared with AS3MT.</text>
</comment>
<reference evidence="19" key="1">
    <citation type="submission" date="2011-08" db="EMBL/GenBank/DDBJ databases">
        <authorList>
            <person name="Rombauts S."/>
        </authorList>
    </citation>
    <scope>NUCLEOTIDE SEQUENCE</scope>
    <source>
        <strain evidence="19">London</strain>
    </source>
</reference>
<feature type="domain" description="Methyltransferase small" evidence="17">
    <location>
        <begin position="39"/>
        <end position="126"/>
    </location>
</feature>
<name>T1KXR2_TETUR</name>
<dbReference type="EMBL" id="CAEY01000696">
    <property type="status" value="NOT_ANNOTATED_CDS"/>
    <property type="molecule type" value="Genomic_DNA"/>
</dbReference>
<organism evidence="18 19">
    <name type="scientific">Tetranychus urticae</name>
    <name type="common">Two-spotted spider mite</name>
    <dbReference type="NCBI Taxonomy" id="32264"/>
    <lineage>
        <taxon>Eukaryota</taxon>
        <taxon>Metazoa</taxon>
        <taxon>Ecdysozoa</taxon>
        <taxon>Arthropoda</taxon>
        <taxon>Chelicerata</taxon>
        <taxon>Arachnida</taxon>
        <taxon>Acari</taxon>
        <taxon>Acariformes</taxon>
        <taxon>Trombidiformes</taxon>
        <taxon>Prostigmata</taxon>
        <taxon>Eleutherengona</taxon>
        <taxon>Raphignathae</taxon>
        <taxon>Tetranychoidea</taxon>
        <taxon>Tetranychidae</taxon>
        <taxon>Tetranychus</taxon>
    </lineage>
</organism>
<dbReference type="PANTHER" id="PTHR45875">
    <property type="entry name" value="METHYLTRANSFERASE N6AMT1"/>
    <property type="match status" value="1"/>
</dbReference>
<dbReference type="PANTHER" id="PTHR45875:SF1">
    <property type="entry name" value="METHYLTRANSFERASE N6AMT1"/>
    <property type="match status" value="1"/>
</dbReference>
<evidence type="ECO:0000256" key="11">
    <source>
        <dbReference type="ARBA" id="ARBA00075330"/>
    </source>
</evidence>
<dbReference type="GO" id="GO:0005634">
    <property type="term" value="C:nucleus"/>
    <property type="evidence" value="ECO:0007669"/>
    <property type="project" value="UniProtKB-SubCell"/>
</dbReference>
<evidence type="ECO:0000313" key="18">
    <source>
        <dbReference type="EnsemblMetazoa" id="tetur26g01070.1"/>
    </source>
</evidence>
<evidence type="ECO:0000313" key="19">
    <source>
        <dbReference type="Proteomes" id="UP000015104"/>
    </source>
</evidence>
<evidence type="ECO:0000256" key="2">
    <source>
        <dbReference type="ARBA" id="ARBA00006149"/>
    </source>
</evidence>
<keyword evidence="3" id="KW-0489">Methyltransferase</keyword>
<dbReference type="HOGENOM" id="CLU_018398_6_0_1"/>
<evidence type="ECO:0000256" key="6">
    <source>
        <dbReference type="ARBA" id="ARBA00023242"/>
    </source>
</evidence>
<keyword evidence="19" id="KW-1185">Reference proteome</keyword>
<dbReference type="InterPro" id="IPR004557">
    <property type="entry name" value="PrmC-related"/>
</dbReference>
<dbReference type="KEGG" id="tut:107368409"/>
<evidence type="ECO:0000256" key="4">
    <source>
        <dbReference type="ARBA" id="ARBA00022679"/>
    </source>
</evidence>
<keyword evidence="6" id="KW-0539">Nucleus</keyword>
<dbReference type="GO" id="GO:0035657">
    <property type="term" value="C:eRF1 methyltransferase complex"/>
    <property type="evidence" value="ECO:0007669"/>
    <property type="project" value="TreeGrafter"/>
</dbReference>
<evidence type="ECO:0000256" key="7">
    <source>
        <dbReference type="ARBA" id="ARBA00048619"/>
    </source>
</evidence>
<evidence type="ECO:0000256" key="16">
    <source>
        <dbReference type="ARBA" id="ARBA00093667"/>
    </source>
</evidence>
<dbReference type="Pfam" id="PF05175">
    <property type="entry name" value="MTS"/>
    <property type="match status" value="1"/>
</dbReference>
<dbReference type="CDD" id="cd02440">
    <property type="entry name" value="AdoMet_MTases"/>
    <property type="match status" value="1"/>
</dbReference>
<evidence type="ECO:0000259" key="17">
    <source>
        <dbReference type="Pfam" id="PF05175"/>
    </source>
</evidence>
<dbReference type="InterPro" id="IPR029063">
    <property type="entry name" value="SAM-dependent_MTases_sf"/>
</dbReference>
<dbReference type="GO" id="GO:0032259">
    <property type="term" value="P:methylation"/>
    <property type="evidence" value="ECO:0007669"/>
    <property type="project" value="UniProtKB-KW"/>
</dbReference>
<dbReference type="GO" id="GO:0003676">
    <property type="term" value="F:nucleic acid binding"/>
    <property type="evidence" value="ECO:0007669"/>
    <property type="project" value="InterPro"/>
</dbReference>
<evidence type="ECO:0000256" key="3">
    <source>
        <dbReference type="ARBA" id="ARBA00022603"/>
    </source>
</evidence>
<dbReference type="SUPFAM" id="SSF53335">
    <property type="entry name" value="S-adenosyl-L-methionine-dependent methyltransferases"/>
    <property type="match status" value="1"/>
</dbReference>
<keyword evidence="5" id="KW-0949">S-adenosyl-L-methionine</keyword>
<evidence type="ECO:0000256" key="5">
    <source>
        <dbReference type="ARBA" id="ARBA00022691"/>
    </source>
</evidence>
<dbReference type="InterPro" id="IPR007848">
    <property type="entry name" value="Small_mtfrase_dom"/>
</dbReference>
<sequence>METPLYSTHNQSVYEPSEDSFLFLDALEKDLKLIKNVKPTICLEIGVGSGIITTALSKHLGSSNSYFIGTDINPQAGLACYETFRLNQLANSPQIVLTDLIESLSYRLRSNVDLIVFNPPYVPTEDSEIESDDLLTKSWAGGINGRRVIDRFCSSVSQVLATNGLLYLLLSKENQPDEVIEILKEYNINLDEIVIERKCRNEHLLILRFKKKASS</sequence>
<evidence type="ECO:0000256" key="15">
    <source>
        <dbReference type="ARBA" id="ARBA00093624"/>
    </source>
</evidence>
<dbReference type="eggNOG" id="KOG3191">
    <property type="taxonomic scope" value="Eukaryota"/>
</dbReference>